<feature type="domain" description="EF-hand" evidence="3">
    <location>
        <begin position="1066"/>
        <end position="1101"/>
    </location>
</feature>
<dbReference type="PANTHER" id="PTHR43215">
    <property type="entry name" value="RADIAL SPOKE HEAD 1 HOMOLOG"/>
    <property type="match status" value="1"/>
</dbReference>
<dbReference type="SMART" id="SM00698">
    <property type="entry name" value="MORN"/>
    <property type="match status" value="9"/>
</dbReference>
<name>A0A813IF45_POLGL</name>
<feature type="region of interest" description="Disordered" evidence="2">
    <location>
        <begin position="980"/>
        <end position="1003"/>
    </location>
</feature>
<comment type="caution">
    <text evidence="4">The sequence shown here is derived from an EMBL/GenBank/DDBJ whole genome shotgun (WGS) entry which is preliminary data.</text>
</comment>
<dbReference type="InterPro" id="IPR002048">
    <property type="entry name" value="EF_hand_dom"/>
</dbReference>
<evidence type="ECO:0000313" key="4">
    <source>
        <dbReference type="EMBL" id="CAE8649843.1"/>
    </source>
</evidence>
<keyword evidence="1" id="KW-0677">Repeat</keyword>
<dbReference type="SUPFAM" id="SSF82185">
    <property type="entry name" value="Histone H3 K4-specific methyltransferase SET7/9 N-terminal domain"/>
    <property type="match status" value="3"/>
</dbReference>
<dbReference type="GO" id="GO:0005509">
    <property type="term" value="F:calcium ion binding"/>
    <property type="evidence" value="ECO:0007669"/>
    <property type="project" value="InterPro"/>
</dbReference>
<feature type="region of interest" description="Disordered" evidence="2">
    <location>
        <begin position="400"/>
        <end position="419"/>
    </location>
</feature>
<reference evidence="4" key="1">
    <citation type="submission" date="2021-02" db="EMBL/GenBank/DDBJ databases">
        <authorList>
            <person name="Dougan E. K."/>
            <person name="Rhodes N."/>
            <person name="Thang M."/>
            <person name="Chan C."/>
        </authorList>
    </citation>
    <scope>NUCLEOTIDE SEQUENCE</scope>
</reference>
<dbReference type="GO" id="GO:0005829">
    <property type="term" value="C:cytosol"/>
    <property type="evidence" value="ECO:0007669"/>
    <property type="project" value="TreeGrafter"/>
</dbReference>
<dbReference type="InterPro" id="IPR003409">
    <property type="entry name" value="MORN"/>
</dbReference>
<dbReference type="PROSITE" id="PS50222">
    <property type="entry name" value="EF_HAND_2"/>
    <property type="match status" value="1"/>
</dbReference>
<evidence type="ECO:0000313" key="5">
    <source>
        <dbReference type="Proteomes" id="UP000626109"/>
    </source>
</evidence>
<evidence type="ECO:0000259" key="3">
    <source>
        <dbReference type="PROSITE" id="PS50222"/>
    </source>
</evidence>
<dbReference type="Proteomes" id="UP000626109">
    <property type="component" value="Unassembled WGS sequence"/>
</dbReference>
<dbReference type="PANTHER" id="PTHR43215:SF14">
    <property type="entry name" value="RADIAL SPOKE HEAD 1 HOMOLOG"/>
    <property type="match status" value="1"/>
</dbReference>
<dbReference type="Gene3D" id="2.20.110.10">
    <property type="entry name" value="Histone H3 K4-specific methyltransferase SET7/9 N-terminal domain"/>
    <property type="match status" value="4"/>
</dbReference>
<dbReference type="EMBL" id="CAJNNW010008228">
    <property type="protein sequence ID" value="CAE8649843.1"/>
    <property type="molecule type" value="Genomic_DNA"/>
</dbReference>
<gene>
    <name evidence="4" type="ORF">PGLA2088_LOCUS7786</name>
</gene>
<organism evidence="4 5">
    <name type="scientific">Polarella glacialis</name>
    <name type="common">Dinoflagellate</name>
    <dbReference type="NCBI Taxonomy" id="89957"/>
    <lineage>
        <taxon>Eukaryota</taxon>
        <taxon>Sar</taxon>
        <taxon>Alveolata</taxon>
        <taxon>Dinophyceae</taxon>
        <taxon>Suessiales</taxon>
        <taxon>Suessiaceae</taxon>
        <taxon>Polarella</taxon>
    </lineage>
</organism>
<feature type="region of interest" description="Disordered" evidence="2">
    <location>
        <begin position="1022"/>
        <end position="1045"/>
    </location>
</feature>
<feature type="compositionally biased region" description="Polar residues" evidence="2">
    <location>
        <begin position="1028"/>
        <end position="1037"/>
    </location>
</feature>
<protein>
    <recommendedName>
        <fullName evidence="3">EF-hand domain-containing protein</fullName>
    </recommendedName>
</protein>
<proteinExistence type="predicted"/>
<evidence type="ECO:0000256" key="1">
    <source>
        <dbReference type="ARBA" id="ARBA00022737"/>
    </source>
</evidence>
<sequence>MLYMNLATFQKEMEKNLQRFANTMVTGYKTAQQVSWRAQEWLNGENPFGIQFVKFESQVADKSSAATEINFIVPELGLVLSGKPKVDESLPMDEKKRQQMTKQVAYYIHKPTNVSDKRPKSVRDNSRFEFDISNGFCVALDIAQLKLCKPIPQIRATIQCVNHNESRICRQEFDSFITLYFPGDWDGEEEPSFATPEGKKKIEELLSTWKMQVDSWMEGTLGAVTTARTLTSKIQHHIESLLKAPYIGSTIRNVVKMKIAHILLPSMAKSTCLLTLLEDRMVYATCIYDSESPLSAVPKGRMSLFGRLKKFAQLESSKASLESFEAKLRNDADDDVDETLSKLKPESIEWMVQMDDYFDIPLPAAVNKVRLMFWVQDFEGKTEDLLGFTDEFDLRGMVRQQDDEEEDGENPSAAPGFFQAKSTKDLEDEERLWLHTRWTANSRANTLEPEKADEIISAEDMTRWQSLKQWASSFYSVPVTKEDLQMSKGYVDIVVKGSLKHEQEMDVMDMLAVKDLVAGKSNMNQKKLERHTDRFFTFAKIFGVSVDRASITCVTAHIETMKNILQKQVSHEITADDGIRRSLQKRDGLTLNPNWKADVQAVISSLEKQVVEQETFLKANEMVVPGHKLEMRRIGTRITVPAHKTFQDTLEARLKEFQLAETLSSKNILHYVMLSEHVKPSKLWRPDAICPHVCSIVTAEFDDVTDVRLTGGAQSLEIAFKRQQHANAPDVPVMVHGRMGFKAEGLEGAEALWQGQKELWLYWDGASRWIISPFKGESAPYGPGQGQAPEHFMWVQDPANSPEKVNQSWMVWKENVNHPKGGLWQQDLSIRILSNFIGKKQETRADVLLAQVEDDDLGVKGGLMDEILKSVRYLLVPSQSSKATPELKDCLLSLEGNNIGFAWKDFALEELAPFRKFLLGEFSTYQGIWLHLTRNSKIKRTLLQRNLTKMLAESRVELAVAEKQEQEELARDAYRLEQEANDASAQQEMKKKRSAPPPKKGIMSMLGGGMFKSKAKSSANLTAGAEDVSQSISTSSKRPIEMESISGGNKDAMHKFLDALGSDEAAVGEAVNKIVDALDSNKDGLIMVAEVAAFLNSTFQDELLCDMQVFFQVHPSWQKIENAWAEMSEDFEVSRFEFANAIKDRMDKFAPLAKEDKNSKEKADKLFAKFDVQMSEGISLTELIPVSGDDPSDVDQSMVKFLVPLNYIREIRIEGARQVGLEEKRTMRFQINKQFETSKEWNELRKGLNPEWEPNPGFESLQVTMMPLHLEMWKQVIKDCGMTDAQEWIRFYDGAIEDHPELANTFLRQGKGIQRWTDGRTYKGQWEYHAYAGEGKLYATHEDMKSNARPLYEGQWKDGKRNGSGILRWEQDISERRRKATFSDKQFAGVGKVYEGNFRDDLFHGRGKLKLANAVAQRLPGRTMSNSESTTGAVPYPNTEATQLLSFDGYFDSDWLATYKAVTEHDTMFLNSHPKDTKDLALQKVSKREGTHRTDRYVKYFDLDAAQCQKSGQAMPDLAIAMYQHRNGDALHLKKGTALFADGSTYEGPFEGGLPHGQGIVTQYDAGKKLAWYEGQWSGGKFHGEGTHATADGVEYKGGWADGLRSGVGAVTVRRDIQDALGYVSYKGQFANDKFDGTGELVFGPQGACLYEGEFKDGNREGKGAIYSMDPSKALRTHGLFQKDVFATTMTDQCWVHLSLEDNRGRFFYGLLTKDGNIGIFGTLYDEDAGEDEDFMECFKKGVKYEVEDPRKPETLKYTQYCGAFKNNMAHGTGVQHFEGSGNGANGGNYVGDFMDGKRHGRGTWTTKKDWVYRPITSENVPNWENDLMHGIAIVEDKDHVHENVIYTKGTCQMPFTEAGPPKTGFDASGLTQALPDVARKRQFNLPLPTLKDQGGGISSFLGRVIGRKDEGWDPEVEMKYLQLLGSFPSSRIGLPVGQLDRSKTAGSNLSLTNSTAGDVGQTIAFVREPTDLSMPEEDVMISGGTGVNEELNGVYFKLTGTFGVKAFKMVKVQSGAYVARYLYKDVSANVWCISPKPLTGICVAPGCAFADDEKADHPGVIKQPWFVWHSFSKNLKSFGDTVAESGEGNFFTGRPGPIDHIVSRSIVGFEVTGAKGQVSGGL</sequence>
<dbReference type="Pfam" id="PF02493">
    <property type="entry name" value="MORN"/>
    <property type="match status" value="9"/>
</dbReference>
<evidence type="ECO:0000256" key="2">
    <source>
        <dbReference type="SAM" id="MobiDB-lite"/>
    </source>
</evidence>
<dbReference type="Gene3D" id="1.10.238.10">
    <property type="entry name" value="EF-hand"/>
    <property type="match status" value="1"/>
</dbReference>
<feature type="non-terminal residue" evidence="4">
    <location>
        <position position="2123"/>
    </location>
</feature>
<accession>A0A813IF45</accession>